<evidence type="ECO:0000313" key="5">
    <source>
        <dbReference type="Proteomes" id="UP000663862"/>
    </source>
</evidence>
<dbReference type="PANTHER" id="PTHR37984">
    <property type="entry name" value="PROTEIN CBG26694"/>
    <property type="match status" value="1"/>
</dbReference>
<feature type="region of interest" description="Disordered" evidence="1">
    <location>
        <begin position="354"/>
        <end position="373"/>
    </location>
</feature>
<dbReference type="EMBL" id="CAJOBQ010000047">
    <property type="protein sequence ID" value="CAF4231984.1"/>
    <property type="molecule type" value="Genomic_DNA"/>
</dbReference>
<comment type="caution">
    <text evidence="3">The sequence shown here is derived from an EMBL/GenBank/DDBJ whole genome shotgun (WGS) entry which is preliminary data.</text>
</comment>
<protein>
    <recommendedName>
        <fullName evidence="2">Integrase catalytic domain-containing protein</fullName>
    </recommendedName>
</protein>
<dbReference type="InterPro" id="IPR012340">
    <property type="entry name" value="NA-bd_OB-fold"/>
</dbReference>
<dbReference type="GO" id="GO:0015074">
    <property type="term" value="P:DNA integration"/>
    <property type="evidence" value="ECO:0007669"/>
    <property type="project" value="InterPro"/>
</dbReference>
<dbReference type="SUPFAM" id="SSF50249">
    <property type="entry name" value="Nucleic acid-binding proteins"/>
    <property type="match status" value="1"/>
</dbReference>
<dbReference type="Gene3D" id="3.30.420.10">
    <property type="entry name" value="Ribonuclease H-like superfamily/Ribonuclease H"/>
    <property type="match status" value="1"/>
</dbReference>
<dbReference type="PROSITE" id="PS50994">
    <property type="entry name" value="INTEGRASE"/>
    <property type="match status" value="1"/>
</dbReference>
<dbReference type="InterPro" id="IPR050951">
    <property type="entry name" value="Retrovirus_Pol_polyprotein"/>
</dbReference>
<reference evidence="3" key="1">
    <citation type="submission" date="2021-02" db="EMBL/GenBank/DDBJ databases">
        <authorList>
            <person name="Nowell W R."/>
        </authorList>
    </citation>
    <scope>NUCLEOTIDE SEQUENCE</scope>
</reference>
<dbReference type="InterPro" id="IPR001584">
    <property type="entry name" value="Integrase_cat-core"/>
</dbReference>
<feature type="region of interest" description="Disordered" evidence="1">
    <location>
        <begin position="1585"/>
        <end position="1630"/>
    </location>
</feature>
<evidence type="ECO:0000259" key="2">
    <source>
        <dbReference type="PROSITE" id="PS50994"/>
    </source>
</evidence>
<feature type="region of interest" description="Disordered" evidence="1">
    <location>
        <begin position="994"/>
        <end position="1014"/>
    </location>
</feature>
<feature type="compositionally biased region" description="Basic residues" evidence="1">
    <location>
        <begin position="1611"/>
        <end position="1630"/>
    </location>
</feature>
<dbReference type="GO" id="GO:0003676">
    <property type="term" value="F:nucleic acid binding"/>
    <property type="evidence" value="ECO:0007669"/>
    <property type="project" value="InterPro"/>
</dbReference>
<feature type="compositionally biased region" description="Polar residues" evidence="1">
    <location>
        <begin position="1585"/>
        <end position="1610"/>
    </location>
</feature>
<dbReference type="InterPro" id="IPR036397">
    <property type="entry name" value="RNaseH_sf"/>
</dbReference>
<dbReference type="Gene3D" id="2.40.50.140">
    <property type="entry name" value="Nucleic acid-binding proteins"/>
    <property type="match status" value="1"/>
</dbReference>
<dbReference type="PANTHER" id="PTHR37984:SF5">
    <property type="entry name" value="PROTEIN NYNRIN-LIKE"/>
    <property type="match status" value="1"/>
</dbReference>
<evidence type="ECO:0000256" key="1">
    <source>
        <dbReference type="SAM" id="MobiDB-lite"/>
    </source>
</evidence>
<name>A0A820DHL6_9BILA</name>
<dbReference type="InterPro" id="IPR012337">
    <property type="entry name" value="RNaseH-like_sf"/>
</dbReference>
<proteinExistence type="predicted"/>
<organism evidence="3 5">
    <name type="scientific">Rotaria socialis</name>
    <dbReference type="NCBI Taxonomy" id="392032"/>
    <lineage>
        <taxon>Eukaryota</taxon>
        <taxon>Metazoa</taxon>
        <taxon>Spiralia</taxon>
        <taxon>Gnathifera</taxon>
        <taxon>Rotifera</taxon>
        <taxon>Eurotatoria</taxon>
        <taxon>Bdelloidea</taxon>
        <taxon>Philodinida</taxon>
        <taxon>Philodinidae</taxon>
        <taxon>Rotaria</taxon>
    </lineage>
</organism>
<dbReference type="Proteomes" id="UP000663862">
    <property type="component" value="Unassembled WGS sequence"/>
</dbReference>
<accession>A0A820DHL6</accession>
<evidence type="ECO:0000313" key="3">
    <source>
        <dbReference type="EMBL" id="CAF4231984.1"/>
    </source>
</evidence>
<feature type="compositionally biased region" description="Acidic residues" evidence="1">
    <location>
        <begin position="1001"/>
        <end position="1014"/>
    </location>
</feature>
<sequence length="1630" mass="184591">MDIIEKRNIFNTRLEEYINKLDIKKRDKYTIKNSTYEQIIDLLKEKRTNVSSKFKFWSKNTFYLVQIGANDIVYTTKNKLPLITHENIFDKITECHVAVGHSGRDKTWSEVKNKYDGIPLQSILIYINMCDVCQIRRPIPKPITGKPIVSIGFLTRLQVDLIDMRSVAFNDFNFIMHVKDHFTKFSWLFPLPSKHASQVASNLRNIFYTFGPPKILQSDNGKEFVAKIILDLKLNWPDLVIINGRPRHPQSQGLVERSNAVVQKMLGKWLETNKTLDWPNGLGPVMLAMNNSISQSTKKTPYEMVFGQSIRHDHEFWHQLHAQSSNESVLNEEDIPEALLDQFNLNYEIESTNTDCTSSNDGNSSNPVLSSTTQVNQRILDPSTTSHKRIRDEAEKCYINTAERQLNKYNRGLKKQKLYQINDIVGLKIADVDRTNTSASTLPCKIIQIIEKDDSSTMFYQVATLDGIIKELFLSIAFVDLSQTVAADLRQLITTNLPTITFIQACQLFTNYKHLNTCTQTSAINIAFSNTTSSTQTPTNTNESNQTLQTYQNAMLININEINTDLNFIWKIHATVTSVYPKRNYTNSHSVGEISCWDLKDNSGSITLAAFNLNSHIMSDLLQMNQTYEFSNLSVRLASDSFKTLAHSYQLVCTNTTVATQITSTPYDETPTFNFVHLIQIADLPLNSIIDRNNGFITLKYILFYVADVQANVVRDFGISTGVRNASVWTRRYLHITQDGIQTGLTLWNDQARLIDHNMTGLQIKLKNVKISSFDDDLLDESFLLLRELLNNLKSINDTDPIGTLLSLFASVGYLATNSTVTISNQTTNLNIFVLLIGPSGSGKTKIIGPVKRSIINTMKALNIPNENYGIIDDFTIASLTLKLAKSNAFIMSDEAEKPLLTLGFYSPFSDSTAADRIAGCKFFGTVPTTKDTMTYHLEVSSHLSFLGATTGRLWNRLIDYYVQGNQTDGFSERFLHYTIPKKNDLNSIKSQTLDYHNDNNDDNDDSEEDISDDEYGTTTAKNMNQNQPSLTQILIVCRLLGDRIFTLSRHGTKKFNNKIRQYQELAQHDDSDDINYASRIGKAAEILCKIAGISQIVKISLEILQILKDQNQLLYDDTSLNFIRNTTQLIENKYPSANLVLEIQSSSTRLAGYLFCNYLRKMFIELYNTSPLLPNELSTRNQILPIQTSLNTIREYIFEINQLFFLKRDLTGPMGVLRRFPTDLVNTALDELINYEFIRKGSYIQTTSHTSVYMKCYPSTNILNNPVKRQIVEQILNDSKSDLKTYMTNLNNSTIKQKQILTNDSMQVLLQSDNKSLFNNLKQKYPERFLNNSNTTTINSNTEQLTLNVETQAIETTTNNSSISINKCIKPTIQNASKNPKTELSNTLIQSRTPSIISSVSQTVNISGSPTHIEILHSNLQTLTETQFNNNSTLTTNLLSSNVENVTFNNQSTPVQVTTNQFEDISETMLTTNDSILKYINKLHNNSDKIHSNMHTSFSHIISPESLNHTKLDPQKNQFIGSSDIIMPLENITIPTNNKTTMNTSERHVSTTTLHNFDNVTNILTGFQNNISNIASTSIARPSFETNDSSISNPASSNAEPLSSNTARAQKSKRRTKTIEIKKKKIKRK</sequence>
<dbReference type="EMBL" id="CAJOBO010002237">
    <property type="protein sequence ID" value="CAF4439496.1"/>
    <property type="molecule type" value="Genomic_DNA"/>
</dbReference>
<gene>
    <name evidence="4" type="ORF">HFQ381_LOCUS23008</name>
    <name evidence="3" type="ORF">TSG867_LOCUS1934</name>
</gene>
<evidence type="ECO:0000313" key="4">
    <source>
        <dbReference type="EMBL" id="CAF4439496.1"/>
    </source>
</evidence>
<dbReference type="Proteomes" id="UP000663851">
    <property type="component" value="Unassembled WGS sequence"/>
</dbReference>
<feature type="domain" description="Integrase catalytic" evidence="2">
    <location>
        <begin position="143"/>
        <end position="309"/>
    </location>
</feature>
<dbReference type="SUPFAM" id="SSF53098">
    <property type="entry name" value="Ribonuclease H-like"/>
    <property type="match status" value="1"/>
</dbReference>